<feature type="compositionally biased region" description="Acidic residues" evidence="1">
    <location>
        <begin position="1218"/>
        <end position="1231"/>
    </location>
</feature>
<reference evidence="3" key="1">
    <citation type="submission" date="2021-02" db="EMBL/GenBank/DDBJ databases">
        <authorList>
            <person name="Palmer J.M."/>
        </authorList>
    </citation>
    <scope>NUCLEOTIDE SEQUENCE</scope>
    <source>
        <strain evidence="3">SCRP734</strain>
    </source>
</reference>
<feature type="compositionally biased region" description="Low complexity" evidence="1">
    <location>
        <begin position="2843"/>
        <end position="2856"/>
    </location>
</feature>
<feature type="compositionally biased region" description="Pro residues" evidence="1">
    <location>
        <begin position="3046"/>
        <end position="3058"/>
    </location>
</feature>
<feature type="region of interest" description="Disordered" evidence="1">
    <location>
        <begin position="2791"/>
        <end position="3086"/>
    </location>
</feature>
<evidence type="ECO:0000256" key="1">
    <source>
        <dbReference type="SAM" id="MobiDB-lite"/>
    </source>
</evidence>
<keyword evidence="4" id="KW-1185">Reference proteome</keyword>
<evidence type="ECO:0000313" key="4">
    <source>
        <dbReference type="Proteomes" id="UP000694044"/>
    </source>
</evidence>
<feature type="region of interest" description="Disordered" evidence="1">
    <location>
        <begin position="691"/>
        <end position="724"/>
    </location>
</feature>
<feature type="region of interest" description="Disordered" evidence="1">
    <location>
        <begin position="529"/>
        <end position="579"/>
    </location>
</feature>
<feature type="compositionally biased region" description="Polar residues" evidence="1">
    <location>
        <begin position="1576"/>
        <end position="1585"/>
    </location>
</feature>
<feature type="compositionally biased region" description="Low complexity" evidence="1">
    <location>
        <begin position="1714"/>
        <end position="1725"/>
    </location>
</feature>
<feature type="compositionally biased region" description="Acidic residues" evidence="1">
    <location>
        <begin position="126"/>
        <end position="136"/>
    </location>
</feature>
<feature type="compositionally biased region" description="Polar residues" evidence="1">
    <location>
        <begin position="2305"/>
        <end position="2314"/>
    </location>
</feature>
<accession>A0A8T1VWN4</accession>
<feature type="compositionally biased region" description="Low complexity" evidence="1">
    <location>
        <begin position="1427"/>
        <end position="1436"/>
    </location>
</feature>
<feature type="compositionally biased region" description="Acidic residues" evidence="1">
    <location>
        <begin position="1588"/>
        <end position="1606"/>
    </location>
</feature>
<feature type="compositionally biased region" description="Acidic residues" evidence="1">
    <location>
        <begin position="3067"/>
        <end position="3086"/>
    </location>
</feature>
<name>A0A8T1VWN4_9STRA</name>
<dbReference type="CDD" id="cd04508">
    <property type="entry name" value="Tudor_SF"/>
    <property type="match status" value="1"/>
</dbReference>
<feature type="compositionally biased region" description="Low complexity" evidence="1">
    <location>
        <begin position="2464"/>
        <end position="2476"/>
    </location>
</feature>
<feature type="compositionally biased region" description="Polar residues" evidence="1">
    <location>
        <begin position="2435"/>
        <end position="2449"/>
    </location>
</feature>
<evidence type="ECO:0000313" key="3">
    <source>
        <dbReference type="EMBL" id="KAG7384658.1"/>
    </source>
</evidence>
<feature type="compositionally biased region" description="Polar residues" evidence="1">
    <location>
        <begin position="934"/>
        <end position="946"/>
    </location>
</feature>
<feature type="region of interest" description="Disordered" evidence="1">
    <location>
        <begin position="740"/>
        <end position="764"/>
    </location>
</feature>
<feature type="compositionally biased region" description="Basic and acidic residues" evidence="1">
    <location>
        <begin position="1279"/>
        <end position="1291"/>
    </location>
</feature>
<feature type="compositionally biased region" description="Acidic residues" evidence="1">
    <location>
        <begin position="3024"/>
        <end position="3043"/>
    </location>
</feature>
<feature type="compositionally biased region" description="Acidic residues" evidence="1">
    <location>
        <begin position="1677"/>
        <end position="1687"/>
    </location>
</feature>
<feature type="compositionally biased region" description="Polar residues" evidence="1">
    <location>
        <begin position="1529"/>
        <end position="1539"/>
    </location>
</feature>
<feature type="compositionally biased region" description="Polar residues" evidence="1">
    <location>
        <begin position="1101"/>
        <end position="1111"/>
    </location>
</feature>
<feature type="region of interest" description="Disordered" evidence="1">
    <location>
        <begin position="126"/>
        <end position="214"/>
    </location>
</feature>
<feature type="region of interest" description="Disordered" evidence="1">
    <location>
        <begin position="1084"/>
        <end position="1131"/>
    </location>
</feature>
<feature type="region of interest" description="Disordered" evidence="1">
    <location>
        <begin position="1154"/>
        <end position="1759"/>
    </location>
</feature>
<feature type="compositionally biased region" description="Polar residues" evidence="1">
    <location>
        <begin position="1935"/>
        <end position="1944"/>
    </location>
</feature>
<dbReference type="OrthoDB" id="79847at2759"/>
<feature type="compositionally biased region" description="Acidic residues" evidence="1">
    <location>
        <begin position="155"/>
        <end position="166"/>
    </location>
</feature>
<dbReference type="Proteomes" id="UP000694044">
    <property type="component" value="Unassembled WGS sequence"/>
</dbReference>
<feature type="region of interest" description="Disordered" evidence="1">
    <location>
        <begin position="886"/>
        <end position="1072"/>
    </location>
</feature>
<feature type="compositionally biased region" description="Basic and acidic residues" evidence="1">
    <location>
        <begin position="1044"/>
        <end position="1053"/>
    </location>
</feature>
<feature type="compositionally biased region" description="Basic and acidic residues" evidence="1">
    <location>
        <begin position="2674"/>
        <end position="2688"/>
    </location>
</feature>
<feature type="region of interest" description="Disordered" evidence="1">
    <location>
        <begin position="1777"/>
        <end position="2170"/>
    </location>
</feature>
<feature type="compositionally biased region" description="Basic and acidic residues" evidence="1">
    <location>
        <begin position="2021"/>
        <end position="2039"/>
    </location>
</feature>
<proteinExistence type="predicted"/>
<feature type="compositionally biased region" description="Low complexity" evidence="1">
    <location>
        <begin position="2489"/>
        <end position="2506"/>
    </location>
</feature>
<organism evidence="3 4">
    <name type="scientific">Phytophthora pseudosyringae</name>
    <dbReference type="NCBI Taxonomy" id="221518"/>
    <lineage>
        <taxon>Eukaryota</taxon>
        <taxon>Sar</taxon>
        <taxon>Stramenopiles</taxon>
        <taxon>Oomycota</taxon>
        <taxon>Peronosporomycetes</taxon>
        <taxon>Peronosporales</taxon>
        <taxon>Peronosporaceae</taxon>
        <taxon>Phytophthora</taxon>
    </lineage>
</organism>
<feature type="compositionally biased region" description="Acidic residues" evidence="1">
    <location>
        <begin position="1734"/>
        <end position="1745"/>
    </location>
</feature>
<feature type="compositionally biased region" description="Acidic residues" evidence="1">
    <location>
        <begin position="1908"/>
        <end position="1934"/>
    </location>
</feature>
<feature type="compositionally biased region" description="Basic and acidic residues" evidence="1">
    <location>
        <begin position="1984"/>
        <end position="2005"/>
    </location>
</feature>
<feature type="compositionally biased region" description="Polar residues" evidence="1">
    <location>
        <begin position="693"/>
        <end position="710"/>
    </location>
</feature>
<feature type="compositionally biased region" description="Acidic residues" evidence="1">
    <location>
        <begin position="1541"/>
        <end position="1552"/>
    </location>
</feature>
<evidence type="ECO:0000259" key="2">
    <source>
        <dbReference type="SMART" id="SM00333"/>
    </source>
</evidence>
<dbReference type="SMART" id="SM00333">
    <property type="entry name" value="TUDOR"/>
    <property type="match status" value="1"/>
</dbReference>
<feature type="compositionally biased region" description="Acidic residues" evidence="1">
    <location>
        <begin position="2929"/>
        <end position="2944"/>
    </location>
</feature>
<sequence length="3086" mass="326318">MTTIYRVGERVDGLYDENTDDMWYPGRVRCVHQGEAEPDSADTATFEVLYDDGEVEMNVRPEFLRQHVPGTICVGTRVRCRYDGGEEFYPGQVSDVQENGRYTIAYDDGEMEEDVPIDNIMEEEAEEVQVAEEEGEDKVSSETTNDVSPDHPEQQQEEDTEMEEADDSPRNPADDAGRSADVPQESEESDGDTKSNEPNQPEENVHPPNPEPFQYSERLLQPARQNDDPSDTTPDEVSAERGYIIDSLQLLEKRLGDAASTKSVLSTLVKQMRAYPQVTADFVHERGGERLVIGALKFHQSHAVIQCYGFVLLRRLCFLCVKSTHYLLRNGVVEVVMQAMNAFAEDAILQASACGALAVFTRVHAGLNILIEYQVAQLVLSTLIYHKTYSVHTRQVHYYACEVLLELCELDDLQTQNLLCGEQEEDFTGDMSPISLLLFLLRQGLSLDDKKACCAVGSLLMCLAASGRRAAALILSLNGLAELSTVMARYPTEPSIQKYSAAASKQIAICSVRQSPTKRIQDTATEILREAESLENTPTEKPLKKRSGPRRSTSTGKRKSNPTTGYGAPVYPRGAAYSSNTPYRNSQGFSKVSSPYGQSASGFGGDVNSYTYPARDYPAAATAPQQPSRLVILDRNLGVDSGFGSTNKYKQLSKEDRQSELFDAYGIQGVPGSSSGRPYGTKRAQLRAHLASAESTWATPQQQLSSTSKPHSSRSEHLDHGPAYSHRDFMASRQNRWEFDNDEPHNAAYDTDPRQLRGAKRKKKNLGVRTAFQVNVENENQLRVSRETRSPYPSPQRLGVATKRAAKARQKRITATGHSSLTGRSNDASSESLNDYATQLFQDNASRAGVSFPVSSKLTPREKEEIRERERLSFAEKLHKMIDKAKSTLANGNATPVSIVDSVPRSQKSSASTKTARKPLSEDKRPPSKKTRAAVSSTPKNAATEVSSPREAAEARPAKPTFGATERPAASSDAPSAPVVSRPKPTLSRTVVAPKAAPDQKPRPAVKANKTAPTKSVKTSQIETPKELAAGTAPAKISPAVKAPEVDEPRQSESDVVVAQSVEKSAQSADKFVVPAETKPVVQVESAAGSSDKHAKVPSDVATTGVASTENVPGDEGNTGDLPGSDPGVEDVPLVAAPVEATTVNADDVLLAKEEGAVPESTADATVEATPERTGPAEVAQQAGVSALEEPSAVPEPTDDQPSGGSVAVDAMYGDAFSEFDDNGGDDEDMTVEAGADTDDTRAPVTGTSDLPTDIPLQESKSGEALYDDGYDEFDDDEAPHTEGTEAKDSPAEDAVDGEPSDMITQPAETESDLAVNVPEGEDEQLAEAETPVVAADEATSPPAEGDEKGGEGSLHDANVGEKGDAVAADPSENDPEAAQEAQSETADVDNAPEAAPSASVVSNVEDEQEPVNLDTDPVTEPCDVNAAKSDAQADAAVDENGDIGAPSDNAGESAPDGGNNDGTIEQDISLNADASGYTSVIEPAKTEGGVEDAEPSAQSAALLEDETAVVNPPDEADASSGPAAEEATANSAQLQQDEGSPAEETDTDEHPDEPLPTEESARSLEQDEESKKLTADSSVVSIQSAAYDEDNFDDEESHQEEEPGDAVELSPVAAPVEETVEVAEPEQQEDDSPDTKTAPVEDQSLTDPVGTIDRDENESKVLAANSSELSVQSATYEDEGFDDGTQEESHADNSEDNVAEQEPSVGEVADNTEVNSSSEPVVPVDNAPTAPDTSEDDQPEELTTDNEVLVAAPEAYGDKDFDSAALADALKETTAVSLAPETVNEPSEQQQPEKSDPTSTPESEVVAEPSLTVTESVAADQEASENVQEPVDVEAEKYDDDVQVDNADEADTEGDSASAAEPGTDDHVESSDPVPVTADSSATDSSFKTDTPEGEAPVITIPAEAESAQEDAETPPPEAYDDDDFGNGVEEENVTPSAVTGQPSDEGGHSVAVKTDNAADPVAVEDTSSESEPPTSDQPEQLDESRTDDTADSRIVLDKADDSVSRTTPEPEVAAEILSDDVREHVGSPVEGEAKVDPASDDAGNFVSEVARSEPESRTATSDEQPDGQEYLISPDEKPDASFESENAADRVQAENVPEAEARSDNPVEGGDALVKDSTESNPAPAVVGTSAEPSGDATHEEIQYEDDNFDAAEDDTTANGVASENDPIQCDFGARKDCLLPAETSQPEETAPVVSDDGEAPASDATKEEAAAQPADVQTSEAGLGITEAVADTNEDVTVEVDEQPKGDAAVEVDDQTSASVGSEANNATIAEADVKDEPPASRSGDEEDSPDQASLEMHEDTAVNTATTSVENEAADNESAPTEAESPAIGSSPSNEVYPPDENDSAQPSSDVLAVSDLPSKDEHYDDGFDDDPIVPGIDPSDSSNPGDTSSLVDPVSIVNADADPPESSAVAEPTEDNVVVESKQAHEDQNESNVLDTNPVESTAQDEADTKAKECDVASAAEVETTEAPVETEPAEVDGVKPETVEPVSVESEAVEPVTVESEGIEPEAAATDSVEPVESEAVEAEAIKTDAVEPEAGEPEVLSSETVEIEAVGPDSDEPHPTEQPTAVEPVVTGSEAVKPDAAEYYAPKSEAADLDSVEPATLGDSALESSIADPTPEESAAPEAGQEELPTEPSETLVLADAVVGDVEDLLATEVPVEVPEDTPTDTNDPRSTDESEVKEESSQGGEPPAEEGAIDQPQREELVVDTISSSIEAPAIEIPVQATPDEPQDSVQSAAERTLAVEPPSSDSTAPVGGNVDDQAIASEPQPTTEVINDAVEVTGDDAATLEPTETIVVATEDAQPVVEDQAPVEPDYAETDAPAAESPVVAQDESAPTDAVVQEAAPEEPAGQGHEEAPKASAIEVGSPQSDEVAASEGPKTEDQYDDDEAYNDFDDQENEGTALASPPSVEVPAPAAPVATEAPATEDEYDEYENDDYGEDEKPAETPRADPVAPRSTRSEPPVSAREEEIEEVTDEPEEADEEAYADDQDAYEDDDAPAPVPAASSRKKDNPTPPAEASADEYEDDNEEDYAEDEIEDSSPPKPAPAPAPAPAAPATNKSDDEMDEELGYESDEGYADSDG</sequence>
<dbReference type="EMBL" id="JAGDFM010000142">
    <property type="protein sequence ID" value="KAG7384658.1"/>
    <property type="molecule type" value="Genomic_DNA"/>
</dbReference>
<feature type="compositionally biased region" description="Low complexity" evidence="1">
    <location>
        <begin position="2714"/>
        <end position="2726"/>
    </location>
</feature>
<feature type="compositionally biased region" description="Acidic residues" evidence="1">
    <location>
        <begin position="2973"/>
        <end position="3002"/>
    </location>
</feature>
<feature type="compositionally biased region" description="Basic and acidic residues" evidence="1">
    <location>
        <begin position="740"/>
        <end position="755"/>
    </location>
</feature>
<comment type="caution">
    <text evidence="3">The sequence shown here is derived from an EMBL/GenBank/DDBJ whole genome shotgun (WGS) entry which is preliminary data.</text>
</comment>
<feature type="compositionally biased region" description="Polar residues" evidence="1">
    <location>
        <begin position="1879"/>
        <end position="1890"/>
    </location>
</feature>
<feature type="compositionally biased region" description="Basic and acidic residues" evidence="1">
    <location>
        <begin position="1346"/>
        <end position="1365"/>
    </location>
</feature>
<feature type="compositionally biased region" description="Low complexity" evidence="1">
    <location>
        <begin position="1971"/>
        <end position="1980"/>
    </location>
</feature>
<feature type="compositionally biased region" description="Acidic residues" evidence="1">
    <location>
        <begin position="1619"/>
        <end position="1633"/>
    </location>
</feature>
<dbReference type="InterPro" id="IPR002999">
    <property type="entry name" value="Tudor"/>
</dbReference>
<feature type="compositionally biased region" description="Low complexity" evidence="1">
    <location>
        <begin position="967"/>
        <end position="983"/>
    </location>
</feature>
<feature type="compositionally biased region" description="Polar residues" evidence="1">
    <location>
        <begin position="2258"/>
        <end position="2271"/>
    </location>
</feature>
<feature type="region of interest" description="Disordered" evidence="1">
    <location>
        <begin position="781"/>
        <end position="830"/>
    </location>
</feature>
<gene>
    <name evidence="3" type="ORF">PHYPSEUDO_002405</name>
</gene>
<feature type="compositionally biased region" description="Polar residues" evidence="1">
    <location>
        <begin position="1011"/>
        <end position="1023"/>
    </location>
</feature>
<feature type="compositionally biased region" description="Acidic residues" evidence="1">
    <location>
        <begin position="2888"/>
        <end position="2903"/>
    </location>
</feature>
<feature type="compositionally biased region" description="Basic and acidic residues" evidence="1">
    <location>
        <begin position="713"/>
        <end position="724"/>
    </location>
</feature>
<feature type="region of interest" description="Disordered" evidence="1">
    <location>
        <begin position="2183"/>
        <end position="2776"/>
    </location>
</feature>
<feature type="compositionally biased region" description="Low complexity" evidence="1">
    <location>
        <begin position="2909"/>
        <end position="2928"/>
    </location>
</feature>
<feature type="compositionally biased region" description="Polar residues" evidence="1">
    <location>
        <begin position="2384"/>
        <end position="2395"/>
    </location>
</feature>
<feature type="compositionally biased region" description="Basic and acidic residues" evidence="1">
    <location>
        <begin position="167"/>
        <end position="178"/>
    </location>
</feature>
<protein>
    <recommendedName>
        <fullName evidence="2">Tudor domain-containing protein</fullName>
    </recommendedName>
</protein>
<feature type="compositionally biased region" description="Acidic residues" evidence="1">
    <location>
        <begin position="1266"/>
        <end position="1278"/>
    </location>
</feature>
<feature type="compositionally biased region" description="Acidic residues" evidence="1">
    <location>
        <begin position="2145"/>
        <end position="2158"/>
    </location>
</feature>
<feature type="compositionally biased region" description="Polar residues" evidence="1">
    <location>
        <begin position="904"/>
        <end position="914"/>
    </location>
</feature>
<feature type="compositionally biased region" description="Acidic residues" evidence="1">
    <location>
        <begin position="2235"/>
        <end position="2244"/>
    </location>
</feature>
<feature type="compositionally biased region" description="Polar residues" evidence="1">
    <location>
        <begin position="1665"/>
        <end position="1676"/>
    </location>
</feature>
<feature type="compositionally biased region" description="Basic and acidic residues" evidence="1">
    <location>
        <begin position="1560"/>
        <end position="1575"/>
    </location>
</feature>
<feature type="compositionally biased region" description="Low complexity" evidence="1">
    <location>
        <begin position="1392"/>
        <end position="1404"/>
    </location>
</feature>
<feature type="compositionally biased region" description="Polar residues" evidence="1">
    <location>
        <begin position="817"/>
        <end position="830"/>
    </location>
</feature>
<feature type="domain" description="Tudor" evidence="2">
    <location>
        <begin position="70"/>
        <end position="128"/>
    </location>
</feature>
<feature type="compositionally biased region" description="Acidic residues" evidence="1">
    <location>
        <begin position="1832"/>
        <end position="1855"/>
    </location>
</feature>